<organism evidence="7 8">
    <name type="scientific">Bacillus vallismortis</name>
    <dbReference type="NCBI Taxonomy" id="72361"/>
    <lineage>
        <taxon>Bacteria</taxon>
        <taxon>Bacillati</taxon>
        <taxon>Bacillota</taxon>
        <taxon>Bacilli</taxon>
        <taxon>Bacillales</taxon>
        <taxon>Bacillaceae</taxon>
        <taxon>Bacillus</taxon>
    </lineage>
</organism>
<dbReference type="NCBIfam" id="TIGR04033">
    <property type="entry name" value="export_SdpB"/>
    <property type="match status" value="1"/>
</dbReference>
<feature type="transmembrane region" description="Helical" evidence="5">
    <location>
        <begin position="260"/>
        <end position="293"/>
    </location>
</feature>
<dbReference type="RefSeq" id="WP_100739780.1">
    <property type="nucleotide sequence ID" value="NZ_CP033052.1"/>
</dbReference>
<protein>
    <recommendedName>
        <fullName evidence="6">HTTM-like domain-containing protein</fullName>
    </recommendedName>
</protein>
<dbReference type="EMBL" id="JALAOH010000051">
    <property type="protein sequence ID" value="MCY8318211.1"/>
    <property type="molecule type" value="Genomic_DNA"/>
</dbReference>
<feature type="domain" description="HTTM-like" evidence="6">
    <location>
        <begin position="21"/>
        <end position="297"/>
    </location>
</feature>
<feature type="transmembrane region" description="Helical" evidence="5">
    <location>
        <begin position="85"/>
        <end position="101"/>
    </location>
</feature>
<dbReference type="PANTHER" id="PTHR39535">
    <property type="entry name" value="SPORULATION-DELAYING PROTEIN SDPB"/>
    <property type="match status" value="1"/>
</dbReference>
<comment type="caution">
    <text evidence="7">The sequence shown here is derived from an EMBL/GenBank/DDBJ whole genome shotgun (WGS) entry which is preliminary data.</text>
</comment>
<accession>A0AAP3CL86</accession>
<sequence>MFLNGGVYKTFNEKTFNWVNCNYPWTNVYGLARSLMALSTALTLIFNDASVFFRPASGIDTYPYCPKTIPSVFCLTSNDYSHLNIVRWICVLLLIIIATGWRPRITGFFHWWICYSLQVSALTIDGGEQVNAVFTLLLLPITLTDGRKWHWCNNKVSNIKSNGEFYARMIALVSFVVIRVQVSILYFNSFIAKLGEEDWINGTAVYYYSQHLMLGFPEPILHVFQFIITSKYIVVATWGTLLIQFLLFAAILAPKKSWNLLFYIGLLMHDIFAIMFGLISFSMIMCSILILYLRPLDKPFKFKKMNLKKGLLERGDKQKVLNY</sequence>
<name>A0AAP3CL86_BACVA</name>
<dbReference type="InterPro" id="IPR052964">
    <property type="entry name" value="Sporulation_signal_mat"/>
</dbReference>
<keyword evidence="4 5" id="KW-0472">Membrane</keyword>
<evidence type="ECO:0000313" key="7">
    <source>
        <dbReference type="EMBL" id="MCY8318211.1"/>
    </source>
</evidence>
<keyword evidence="3 5" id="KW-1133">Transmembrane helix</keyword>
<evidence type="ECO:0000256" key="2">
    <source>
        <dbReference type="ARBA" id="ARBA00022692"/>
    </source>
</evidence>
<reference evidence="7" key="1">
    <citation type="submission" date="2022-02" db="EMBL/GenBank/DDBJ databases">
        <title>Crop Bioprotection Bacillus Genome Sequencing.</title>
        <authorList>
            <person name="Dunlap C."/>
        </authorList>
    </citation>
    <scope>NUCLEOTIDE SEQUENCE</scope>
    <source>
        <strain evidence="7">98-1</strain>
    </source>
</reference>
<feature type="transmembrane region" description="Helical" evidence="5">
    <location>
        <begin position="165"/>
        <end position="187"/>
    </location>
</feature>
<dbReference type="InterPro" id="IPR011020">
    <property type="entry name" value="HTTM-like"/>
</dbReference>
<evidence type="ECO:0000259" key="6">
    <source>
        <dbReference type="SMART" id="SM00752"/>
    </source>
</evidence>
<dbReference type="Proteomes" id="UP001067121">
    <property type="component" value="Unassembled WGS sequence"/>
</dbReference>
<gene>
    <name evidence="7" type="ORF">MOC71_16065</name>
</gene>
<dbReference type="AlphaFoldDB" id="A0AAP3CL86"/>
<feature type="transmembrane region" description="Helical" evidence="5">
    <location>
        <begin position="235"/>
        <end position="254"/>
    </location>
</feature>
<keyword evidence="2 5" id="KW-0812">Transmembrane</keyword>
<dbReference type="GeneID" id="76988805"/>
<dbReference type="SMART" id="SM00752">
    <property type="entry name" value="HTTM"/>
    <property type="match status" value="1"/>
</dbReference>
<dbReference type="GO" id="GO:0012505">
    <property type="term" value="C:endomembrane system"/>
    <property type="evidence" value="ECO:0007669"/>
    <property type="project" value="UniProtKB-SubCell"/>
</dbReference>
<evidence type="ECO:0000256" key="5">
    <source>
        <dbReference type="SAM" id="Phobius"/>
    </source>
</evidence>
<proteinExistence type="predicted"/>
<evidence type="ECO:0000256" key="4">
    <source>
        <dbReference type="ARBA" id="ARBA00023136"/>
    </source>
</evidence>
<evidence type="ECO:0000313" key="8">
    <source>
        <dbReference type="Proteomes" id="UP001067121"/>
    </source>
</evidence>
<dbReference type="InterPro" id="IPR023894">
    <property type="entry name" value="Sporulation_SdpB"/>
</dbReference>
<evidence type="ECO:0000256" key="3">
    <source>
        <dbReference type="ARBA" id="ARBA00022989"/>
    </source>
</evidence>
<comment type="subcellular location">
    <subcellularLocation>
        <location evidence="1">Endomembrane system</location>
        <topology evidence="1">Multi-pass membrane protein</topology>
    </subcellularLocation>
</comment>
<evidence type="ECO:0000256" key="1">
    <source>
        <dbReference type="ARBA" id="ARBA00004127"/>
    </source>
</evidence>
<dbReference type="PANTHER" id="PTHR39535:SF2">
    <property type="entry name" value="HTTM DOMAIN-CONTAINING PROTEIN"/>
    <property type="match status" value="1"/>
</dbReference>